<feature type="non-terminal residue" evidence="4">
    <location>
        <position position="126"/>
    </location>
</feature>
<reference evidence="4" key="1">
    <citation type="submission" date="2018-05" db="EMBL/GenBank/DDBJ databases">
        <authorList>
            <person name="Lanie J.A."/>
            <person name="Ng W.-L."/>
            <person name="Kazmierczak K.M."/>
            <person name="Andrzejewski T.M."/>
            <person name="Davidsen T.M."/>
            <person name="Wayne K.J."/>
            <person name="Tettelin H."/>
            <person name="Glass J.I."/>
            <person name="Rusch D."/>
            <person name="Podicherti R."/>
            <person name="Tsui H.-C.T."/>
            <person name="Winkler M.E."/>
        </authorList>
    </citation>
    <scope>NUCLEOTIDE SEQUENCE</scope>
</reference>
<evidence type="ECO:0000256" key="2">
    <source>
        <dbReference type="SAM" id="MobiDB-lite"/>
    </source>
</evidence>
<sequence>METFRQEVRDWLETNCPESMRTPPASEDDTVWGGRNATFPNEDAKAWLDAMGNRGWTCPTWPKEYGGGELSFEENKILQSELARINARPALVSFGISMLGPVLLEYGTEEQKQEHIPKIVRGEIRW</sequence>
<feature type="domain" description="Acyl-CoA dehydrogenase/oxidase N-terminal" evidence="3">
    <location>
        <begin position="2"/>
        <end position="123"/>
    </location>
</feature>
<evidence type="ECO:0000313" key="4">
    <source>
        <dbReference type="EMBL" id="SVD15478.1"/>
    </source>
</evidence>
<dbReference type="AlphaFoldDB" id="A0A382T247"/>
<protein>
    <recommendedName>
        <fullName evidence="3">Acyl-CoA dehydrogenase/oxidase N-terminal domain-containing protein</fullName>
    </recommendedName>
</protein>
<evidence type="ECO:0000259" key="3">
    <source>
        <dbReference type="Pfam" id="PF02771"/>
    </source>
</evidence>
<dbReference type="InterPro" id="IPR037069">
    <property type="entry name" value="AcylCoA_DH/ox_N_sf"/>
</dbReference>
<dbReference type="GO" id="GO:0005886">
    <property type="term" value="C:plasma membrane"/>
    <property type="evidence" value="ECO:0007669"/>
    <property type="project" value="TreeGrafter"/>
</dbReference>
<name>A0A382T247_9ZZZZ</name>
<dbReference type="PANTHER" id="PTHR43292">
    <property type="entry name" value="ACYL-COA DEHYDROGENASE"/>
    <property type="match status" value="1"/>
</dbReference>
<dbReference type="InterPro" id="IPR009100">
    <property type="entry name" value="AcylCoA_DH/oxidase_NM_dom_sf"/>
</dbReference>
<feature type="region of interest" description="Disordered" evidence="2">
    <location>
        <begin position="16"/>
        <end position="35"/>
    </location>
</feature>
<dbReference type="EMBL" id="UINC01132889">
    <property type="protein sequence ID" value="SVD15478.1"/>
    <property type="molecule type" value="Genomic_DNA"/>
</dbReference>
<evidence type="ECO:0000256" key="1">
    <source>
        <dbReference type="ARBA" id="ARBA00023002"/>
    </source>
</evidence>
<proteinExistence type="predicted"/>
<dbReference type="PANTHER" id="PTHR43292:SF3">
    <property type="entry name" value="ACYL-COA DEHYDROGENASE FADE29"/>
    <property type="match status" value="1"/>
</dbReference>
<dbReference type="InterPro" id="IPR013786">
    <property type="entry name" value="AcylCoA_DH/ox_N"/>
</dbReference>
<dbReference type="GO" id="GO:0016627">
    <property type="term" value="F:oxidoreductase activity, acting on the CH-CH group of donors"/>
    <property type="evidence" value="ECO:0007669"/>
    <property type="project" value="InterPro"/>
</dbReference>
<accession>A0A382T247</accession>
<dbReference type="Pfam" id="PF02771">
    <property type="entry name" value="Acyl-CoA_dh_N"/>
    <property type="match status" value="1"/>
</dbReference>
<dbReference type="SUPFAM" id="SSF56645">
    <property type="entry name" value="Acyl-CoA dehydrogenase NM domain-like"/>
    <property type="match status" value="1"/>
</dbReference>
<dbReference type="GO" id="GO:0050660">
    <property type="term" value="F:flavin adenine dinucleotide binding"/>
    <property type="evidence" value="ECO:0007669"/>
    <property type="project" value="InterPro"/>
</dbReference>
<keyword evidence="1" id="KW-0560">Oxidoreductase</keyword>
<gene>
    <name evidence="4" type="ORF">METZ01_LOCUS368332</name>
</gene>
<dbReference type="Gene3D" id="1.10.540.10">
    <property type="entry name" value="Acyl-CoA dehydrogenase/oxidase, N-terminal domain"/>
    <property type="match status" value="1"/>
</dbReference>
<organism evidence="4">
    <name type="scientific">marine metagenome</name>
    <dbReference type="NCBI Taxonomy" id="408172"/>
    <lineage>
        <taxon>unclassified sequences</taxon>
        <taxon>metagenomes</taxon>
        <taxon>ecological metagenomes</taxon>
    </lineage>
</organism>
<dbReference type="InterPro" id="IPR052161">
    <property type="entry name" value="Mycobact_Acyl-CoA_DH"/>
</dbReference>